<feature type="domain" description="Lysozyme inhibitor LprI-like N-terminal" evidence="1">
    <location>
        <begin position="38"/>
        <end position="138"/>
    </location>
</feature>
<dbReference type="Proteomes" id="UP000510927">
    <property type="component" value="Chromosome"/>
</dbReference>
<dbReference type="RefSeq" id="WP_104917402.1">
    <property type="nucleotide sequence ID" value="NZ_AP028822.1"/>
</dbReference>
<sequence length="149" mass="17167">MASLFKYLRVLLFIVIFFMIGRVYANTSYYSSKNNCEYGEQPEIADCLRNELIESTIMLKEAENNIKQRIQKWSAEKSASLDEAIPVALYKLDESHKAFVRYRFTQCAFAGSWGNGVGSFTRIFSCMAELNRQRAKQLMNADIPDYAKD</sequence>
<reference evidence="2 3" key="1">
    <citation type="submission" date="2020-06" db="EMBL/GenBank/DDBJ databases">
        <title>REHAB project genomes.</title>
        <authorList>
            <person name="Shaw L.P."/>
        </authorList>
    </citation>
    <scope>NUCLEOTIDE SEQUENCE [LARGE SCALE GENOMIC DNA]</scope>
    <source>
        <strain evidence="2 3">RHB28-C13</strain>
    </source>
</reference>
<gene>
    <name evidence="2" type="ORF">HVY52_13710</name>
</gene>
<evidence type="ECO:0000313" key="2">
    <source>
        <dbReference type="EMBL" id="QLN00808.1"/>
    </source>
</evidence>
<name>A0A7W3I289_ESCFE</name>
<evidence type="ECO:0000313" key="3">
    <source>
        <dbReference type="Proteomes" id="UP000510927"/>
    </source>
</evidence>
<dbReference type="InterPro" id="IPR009739">
    <property type="entry name" value="LprI-like_N"/>
</dbReference>
<evidence type="ECO:0000259" key="1">
    <source>
        <dbReference type="Pfam" id="PF07007"/>
    </source>
</evidence>
<protein>
    <submittedName>
        <fullName evidence="2">DUF1311 domain-containing protein</fullName>
    </submittedName>
</protein>
<proteinExistence type="predicted"/>
<organism evidence="2 3">
    <name type="scientific">Escherichia fergusonii</name>
    <dbReference type="NCBI Taxonomy" id="564"/>
    <lineage>
        <taxon>Bacteria</taxon>
        <taxon>Pseudomonadati</taxon>
        <taxon>Pseudomonadota</taxon>
        <taxon>Gammaproteobacteria</taxon>
        <taxon>Enterobacterales</taxon>
        <taxon>Enterobacteriaceae</taxon>
        <taxon>Escherichia</taxon>
    </lineage>
</organism>
<dbReference type="Pfam" id="PF07007">
    <property type="entry name" value="LprI"/>
    <property type="match status" value="1"/>
</dbReference>
<dbReference type="AlphaFoldDB" id="A0A7W3I289"/>
<accession>A0A7W3I289</accession>
<dbReference type="EMBL" id="CP055675">
    <property type="protein sequence ID" value="QLN00808.1"/>
    <property type="molecule type" value="Genomic_DNA"/>
</dbReference>
<dbReference type="Gene3D" id="1.20.1270.180">
    <property type="match status" value="1"/>
</dbReference>